<keyword evidence="3 8" id="KW-0520">NAD</keyword>
<evidence type="ECO:0000256" key="1">
    <source>
        <dbReference type="ARBA" id="ARBA00022448"/>
    </source>
</evidence>
<name>A0A1Y1SIK5_9GAMM</name>
<dbReference type="Pfam" id="PF24836">
    <property type="entry name" value="NQRA_2nd"/>
    <property type="match status" value="1"/>
</dbReference>
<evidence type="ECO:0000259" key="9">
    <source>
        <dbReference type="Pfam" id="PF05896"/>
    </source>
</evidence>
<evidence type="ECO:0000313" key="13">
    <source>
        <dbReference type="Proteomes" id="UP000192342"/>
    </source>
</evidence>
<dbReference type="InterPro" id="IPR008703">
    <property type="entry name" value="NqrA"/>
</dbReference>
<keyword evidence="6 8" id="KW-0830">Ubiquinone</keyword>
<accession>A0A1Y1SIK5</accession>
<dbReference type="Pfam" id="PF05896">
    <property type="entry name" value="NQRA_N"/>
    <property type="match status" value="1"/>
</dbReference>
<keyword evidence="2 8" id="KW-1278">Translocase</keyword>
<evidence type="ECO:0000259" key="10">
    <source>
        <dbReference type="Pfam" id="PF11973"/>
    </source>
</evidence>
<dbReference type="PANTHER" id="PTHR37839">
    <property type="entry name" value="NA(+)-TRANSLOCATING NADH-QUINONE REDUCTASE SUBUNIT A"/>
    <property type="match status" value="1"/>
</dbReference>
<feature type="domain" description="NqrA N-terminal barrel-sandwich hybrid" evidence="9">
    <location>
        <begin position="3"/>
        <end position="96"/>
    </location>
</feature>
<evidence type="ECO:0000256" key="7">
    <source>
        <dbReference type="ARBA" id="ARBA00023201"/>
    </source>
</evidence>
<evidence type="ECO:0000259" key="11">
    <source>
        <dbReference type="Pfam" id="PF24836"/>
    </source>
</evidence>
<dbReference type="GO" id="GO:0006814">
    <property type="term" value="P:sodium ion transport"/>
    <property type="evidence" value="ECO:0007669"/>
    <property type="project" value="UniProtKB-UniRule"/>
</dbReference>
<dbReference type="NCBIfam" id="NF003759">
    <property type="entry name" value="PRK05352.1-2"/>
    <property type="match status" value="1"/>
</dbReference>
<comment type="function">
    <text evidence="8">NQR complex catalyzes the reduction of ubiquinone-1 to ubiquinol by two successive reactions, coupled with the transport of Na(+) ions from the cytoplasm to the periplasm. NqrA to NqrE are probably involved in the second step, the conversion of ubisemiquinone to ubiquinol.</text>
</comment>
<comment type="subunit">
    <text evidence="8">Composed of six subunits; NqrA, NqrB, NqrC, NqrD, NqrE and NqrF.</text>
</comment>
<dbReference type="InterPro" id="IPR056147">
    <property type="entry name" value="NQRA_N"/>
</dbReference>
<organism evidence="12 13">
    <name type="scientific">Oceanococcus atlanticus</name>
    <dbReference type="NCBI Taxonomy" id="1317117"/>
    <lineage>
        <taxon>Bacteria</taxon>
        <taxon>Pseudomonadati</taxon>
        <taxon>Pseudomonadota</taxon>
        <taxon>Gammaproteobacteria</taxon>
        <taxon>Chromatiales</taxon>
        <taxon>Oceanococcaceae</taxon>
        <taxon>Oceanococcus</taxon>
    </lineage>
</organism>
<keyword evidence="5 8" id="KW-0406">Ion transport</keyword>
<dbReference type="RefSeq" id="WP_083560673.1">
    <property type="nucleotide sequence ID" value="NZ_AQQV01000001.1"/>
</dbReference>
<keyword evidence="1 8" id="KW-0813">Transport</keyword>
<dbReference type="EC" id="7.2.1.1" evidence="8"/>
<dbReference type="Proteomes" id="UP000192342">
    <property type="component" value="Unassembled WGS sequence"/>
</dbReference>
<keyword evidence="4 8" id="KW-0915">Sodium</keyword>
<dbReference type="OrthoDB" id="9774536at2"/>
<comment type="caution">
    <text evidence="12">The sequence shown here is derived from an EMBL/GenBank/DDBJ whole genome shotgun (WGS) entry which is preliminary data.</text>
</comment>
<sequence length="449" mass="48692">MHIRIKKGLTLPINGAPRQSIEDGPEVTRVALIGQDYVGMKPTMFVAEGDRVKLGQPLFEDKKNPGVIYTSPGCGVVEAINRGAKRVLQSVVIQLDGDEAESFDKFDDAELESLDGNIVRQNLIKSGLWTTLRTRPYSKVPQIDSTPAAIFVTAMDSNPLAADPAVVVADDSASFHRGLRILSTLSDKLHVCKAAGSSLQAPSVNGLEVSEFSGPHPAGLVGTHIHYLHPVGASRTVWHINYQDVMAIGQLFATGQYPTQRVVALAGPKVSDPRLLRTRVGASTDTLIAGELIDDDDCRVISGSVWAGRRAAGWASFLGRYHTQISVLPEGGDREFLGWVRPGPNKFSAINVFVSALQRASRSFDFSTSQNGSPRAMVPIGNYEQVMPLDILPTQLLRALVVKDTDSAQELGCLELDEEDLALCSFVCVGKYNFGPYLRANLEQIEREG</sequence>
<evidence type="ECO:0000256" key="8">
    <source>
        <dbReference type="HAMAP-Rule" id="MF_00425"/>
    </source>
</evidence>
<protein>
    <recommendedName>
        <fullName evidence="8">Na(+)-translocating NADH-quinone reductase subunit A</fullName>
        <shortName evidence="8">Na(+)-NQR subunit A</shortName>
        <shortName evidence="8">Na(+)-translocating NQR subunit A</shortName>
        <ecNumber evidence="8">7.2.1.1</ecNumber>
    </recommendedName>
    <alternativeName>
        <fullName evidence="8">NQR complex subunit A</fullName>
    </alternativeName>
    <alternativeName>
        <fullName evidence="8">NQR-1 subunit A</fullName>
    </alternativeName>
</protein>
<reference evidence="12 13" key="1">
    <citation type="submission" date="2013-04" db="EMBL/GenBank/DDBJ databases">
        <title>Oceanococcus atlanticus 22II-S10r2 Genome Sequencing.</title>
        <authorList>
            <person name="Lai Q."/>
            <person name="Li G."/>
            <person name="Shao Z."/>
        </authorList>
    </citation>
    <scope>NUCLEOTIDE SEQUENCE [LARGE SCALE GENOMIC DNA]</scope>
    <source>
        <strain evidence="12 13">22II-S10r2</strain>
    </source>
</reference>
<proteinExistence type="inferred from homology"/>
<dbReference type="PANTHER" id="PTHR37839:SF1">
    <property type="entry name" value="NA(+)-TRANSLOCATING NADH-QUINONE REDUCTASE SUBUNIT A"/>
    <property type="match status" value="1"/>
</dbReference>
<evidence type="ECO:0000256" key="2">
    <source>
        <dbReference type="ARBA" id="ARBA00022967"/>
    </source>
</evidence>
<dbReference type="STRING" id="1317117.ATO7_06470"/>
<dbReference type="InterPro" id="IPR056148">
    <property type="entry name" value="NQRA_2nd"/>
</dbReference>
<evidence type="ECO:0000256" key="5">
    <source>
        <dbReference type="ARBA" id="ARBA00023065"/>
    </source>
</evidence>
<dbReference type="InterPro" id="IPR022615">
    <property type="entry name" value="NqrA_C_domain"/>
</dbReference>
<evidence type="ECO:0000313" key="12">
    <source>
        <dbReference type="EMBL" id="ORE89503.1"/>
    </source>
</evidence>
<dbReference type="AlphaFoldDB" id="A0A1Y1SIK5"/>
<dbReference type="EMBL" id="AQQV01000001">
    <property type="protein sequence ID" value="ORE89503.1"/>
    <property type="molecule type" value="Genomic_DNA"/>
</dbReference>
<dbReference type="NCBIfam" id="TIGR01936">
    <property type="entry name" value="nqrA"/>
    <property type="match status" value="1"/>
</dbReference>
<evidence type="ECO:0000256" key="3">
    <source>
        <dbReference type="ARBA" id="ARBA00023027"/>
    </source>
</evidence>
<comment type="catalytic activity">
    <reaction evidence="8">
        <text>a ubiquinone + n Na(+)(in) + NADH + H(+) = a ubiquinol + n Na(+)(out) + NAD(+)</text>
        <dbReference type="Rhea" id="RHEA:47748"/>
        <dbReference type="Rhea" id="RHEA-COMP:9565"/>
        <dbReference type="Rhea" id="RHEA-COMP:9566"/>
        <dbReference type="ChEBI" id="CHEBI:15378"/>
        <dbReference type="ChEBI" id="CHEBI:16389"/>
        <dbReference type="ChEBI" id="CHEBI:17976"/>
        <dbReference type="ChEBI" id="CHEBI:29101"/>
        <dbReference type="ChEBI" id="CHEBI:57540"/>
        <dbReference type="ChEBI" id="CHEBI:57945"/>
        <dbReference type="EC" id="7.2.1.1"/>
    </reaction>
</comment>
<keyword evidence="13" id="KW-1185">Reference proteome</keyword>
<evidence type="ECO:0000256" key="4">
    <source>
        <dbReference type="ARBA" id="ARBA00023053"/>
    </source>
</evidence>
<dbReference type="HAMAP" id="MF_00425">
    <property type="entry name" value="NqrA"/>
    <property type="match status" value="1"/>
</dbReference>
<comment type="similarity">
    <text evidence="8">Belongs to the NqrA family.</text>
</comment>
<feature type="domain" description="Na(+)-translocating NADH-quinone reductase subunit A C-terminal" evidence="10">
    <location>
        <begin position="262"/>
        <end position="311"/>
    </location>
</feature>
<evidence type="ECO:0000256" key="6">
    <source>
        <dbReference type="ARBA" id="ARBA00023075"/>
    </source>
</evidence>
<dbReference type="GO" id="GO:0016655">
    <property type="term" value="F:oxidoreductase activity, acting on NAD(P)H, quinone or similar compound as acceptor"/>
    <property type="evidence" value="ECO:0007669"/>
    <property type="project" value="UniProtKB-UniRule"/>
</dbReference>
<keyword evidence="7 8" id="KW-0739">Sodium transport</keyword>
<dbReference type="Pfam" id="PF11973">
    <property type="entry name" value="NQRA_SLBB"/>
    <property type="match status" value="1"/>
</dbReference>
<feature type="domain" description="NqrA second alpha/beta" evidence="11">
    <location>
        <begin position="116"/>
        <end position="256"/>
    </location>
</feature>
<gene>
    <name evidence="8" type="primary">nqrA</name>
    <name evidence="12" type="ORF">ATO7_06470</name>
</gene>